<dbReference type="Proteomes" id="UP000431080">
    <property type="component" value="Unassembled WGS sequence"/>
</dbReference>
<proteinExistence type="predicted"/>
<keyword evidence="3" id="KW-1185">Reference proteome</keyword>
<comment type="caution">
    <text evidence="2">The sequence shown here is derived from an EMBL/GenBank/DDBJ whole genome shotgun (WGS) entry which is preliminary data.</text>
</comment>
<reference evidence="2 3" key="1">
    <citation type="submission" date="2019-10" db="EMBL/GenBank/DDBJ databases">
        <authorList>
            <person name="Nie G."/>
            <person name="Ming H."/>
            <person name="Yi B."/>
        </authorList>
    </citation>
    <scope>NUCLEOTIDE SEQUENCE [LARGE SCALE GENOMIC DNA]</scope>
    <source>
        <strain evidence="2 3">CFH 90414</strain>
    </source>
</reference>
<dbReference type="Gene3D" id="3.40.50.880">
    <property type="match status" value="1"/>
</dbReference>
<dbReference type="InterPro" id="IPR029010">
    <property type="entry name" value="ThuA-like"/>
</dbReference>
<dbReference type="PANTHER" id="PTHR40469">
    <property type="entry name" value="SECRETED GLYCOSYL HYDROLASE"/>
    <property type="match status" value="1"/>
</dbReference>
<evidence type="ECO:0000313" key="3">
    <source>
        <dbReference type="Proteomes" id="UP000431080"/>
    </source>
</evidence>
<dbReference type="AlphaFoldDB" id="A0A6I2FEQ8"/>
<gene>
    <name evidence="2" type="ORF">GE115_15095</name>
</gene>
<organism evidence="2 3">
    <name type="scientific">Agromyces agglutinans</name>
    <dbReference type="NCBI Taxonomy" id="2662258"/>
    <lineage>
        <taxon>Bacteria</taxon>
        <taxon>Bacillati</taxon>
        <taxon>Actinomycetota</taxon>
        <taxon>Actinomycetes</taxon>
        <taxon>Micrococcales</taxon>
        <taxon>Microbacteriaceae</taxon>
        <taxon>Agromyces</taxon>
    </lineage>
</organism>
<feature type="domain" description="ThuA-like" evidence="1">
    <location>
        <begin position="27"/>
        <end position="232"/>
    </location>
</feature>
<dbReference type="PANTHER" id="PTHR40469:SF2">
    <property type="entry name" value="GALACTOSE-BINDING DOMAIN-LIKE SUPERFAMILY PROTEIN"/>
    <property type="match status" value="1"/>
</dbReference>
<dbReference type="EMBL" id="WJIF01000010">
    <property type="protein sequence ID" value="MRG61180.1"/>
    <property type="molecule type" value="Genomic_DNA"/>
</dbReference>
<accession>A0A6I2FEQ8</accession>
<dbReference type="SUPFAM" id="SSF52317">
    <property type="entry name" value="Class I glutamine amidotransferase-like"/>
    <property type="match status" value="1"/>
</dbReference>
<evidence type="ECO:0000313" key="2">
    <source>
        <dbReference type="EMBL" id="MRG61180.1"/>
    </source>
</evidence>
<evidence type="ECO:0000259" key="1">
    <source>
        <dbReference type="Pfam" id="PF06283"/>
    </source>
</evidence>
<dbReference type="Pfam" id="PF06283">
    <property type="entry name" value="ThuA"/>
    <property type="match status" value="1"/>
</dbReference>
<dbReference type="InterPro" id="IPR029062">
    <property type="entry name" value="Class_I_gatase-like"/>
</dbReference>
<name>A0A6I2FEQ8_9MICO</name>
<sequence>MHATTEGGAMRAVILSGSGCTADPWHPYPETSAELAGIARAAGFDVEIVLDPLRGLADLADGVRVVIVNAGDPEGPLPEGAPDPGEPAAELVARAADAFDAALERGVGILAVHSAASTLRELPAYGEALGGRWIAGHSWHPEFGEAHVHVVGNHRIADGLEDFRVLDERYTDLPLTGVIEPIAEHEEGGIRHPLVWARELGRSRLVYSGLGHDARSYDSAANRDLLHRALRWLAQVPAPSAGHGLADAGFPA</sequence>
<protein>
    <submittedName>
        <fullName evidence="2">ThuA domain-containing protein</fullName>
    </submittedName>
</protein>